<accession>A0A6B0U4M2</accession>
<evidence type="ECO:0000313" key="2">
    <source>
        <dbReference type="EMBL" id="MXU84197.1"/>
    </source>
</evidence>
<organism evidence="2">
    <name type="scientific">Ixodes ricinus</name>
    <name type="common">Common tick</name>
    <name type="synonym">Acarus ricinus</name>
    <dbReference type="NCBI Taxonomy" id="34613"/>
    <lineage>
        <taxon>Eukaryota</taxon>
        <taxon>Metazoa</taxon>
        <taxon>Ecdysozoa</taxon>
        <taxon>Arthropoda</taxon>
        <taxon>Chelicerata</taxon>
        <taxon>Arachnida</taxon>
        <taxon>Acari</taxon>
        <taxon>Parasitiformes</taxon>
        <taxon>Ixodida</taxon>
        <taxon>Ixodoidea</taxon>
        <taxon>Ixodidae</taxon>
        <taxon>Ixodinae</taxon>
        <taxon>Ixodes</taxon>
    </lineage>
</organism>
<dbReference type="EMBL" id="GIFC01002114">
    <property type="protein sequence ID" value="MXU84197.1"/>
    <property type="molecule type" value="Transcribed_RNA"/>
</dbReference>
<feature type="chain" id="PRO_5025516968" evidence="1">
    <location>
        <begin position="33"/>
        <end position="79"/>
    </location>
</feature>
<evidence type="ECO:0000256" key="1">
    <source>
        <dbReference type="SAM" id="SignalP"/>
    </source>
</evidence>
<name>A0A6B0U4M2_IXORI</name>
<feature type="signal peptide" evidence="1">
    <location>
        <begin position="1"/>
        <end position="32"/>
    </location>
</feature>
<reference evidence="2" key="1">
    <citation type="submission" date="2019-12" db="EMBL/GenBank/DDBJ databases">
        <title>An insight into the sialome of adult female Ixodes ricinus ticks feeding for 6 days.</title>
        <authorList>
            <person name="Perner J."/>
            <person name="Ribeiro J.M.C."/>
        </authorList>
    </citation>
    <scope>NUCLEOTIDE SEQUENCE</scope>
    <source>
        <strain evidence="2">Semi-engorged</strain>
        <tissue evidence="2">Salivary glands</tissue>
    </source>
</reference>
<sequence>MHAGAVPPAATMKTGTLRGLLLFPCCLPLVSSDSSGLGVPRVGATGMTSQLGACSHGRLVVSAYSLAKPDSPAHKRRHG</sequence>
<keyword evidence="1" id="KW-0732">Signal</keyword>
<proteinExistence type="predicted"/>
<dbReference type="AlphaFoldDB" id="A0A6B0U4M2"/>
<protein>
    <submittedName>
        <fullName evidence="2">Putative secreted protein</fullName>
    </submittedName>
</protein>